<dbReference type="GO" id="GO:0003924">
    <property type="term" value="F:GTPase activity"/>
    <property type="evidence" value="ECO:0007669"/>
    <property type="project" value="UniProtKB-UniRule"/>
</dbReference>
<dbReference type="Gene3D" id="3.40.50.11060">
    <property type="entry name" value="GTPase HflX, N-terminal domain"/>
    <property type="match status" value="1"/>
</dbReference>
<dbReference type="AlphaFoldDB" id="A0A418ZY01"/>
<feature type="compositionally biased region" description="Basic and acidic residues" evidence="8">
    <location>
        <begin position="454"/>
        <end position="465"/>
    </location>
</feature>
<evidence type="ECO:0000256" key="6">
    <source>
        <dbReference type="PIRSR" id="PIRSR006809-1"/>
    </source>
</evidence>
<accession>A0A418ZY01</accession>
<comment type="subunit">
    <text evidence="5">Monomer. Associates with the 50S ribosomal subunit.</text>
</comment>
<dbReference type="EMBL" id="QZEV01000024">
    <property type="protein sequence ID" value="RJL05427.1"/>
    <property type="molecule type" value="Genomic_DNA"/>
</dbReference>
<evidence type="ECO:0000256" key="1">
    <source>
        <dbReference type="ARBA" id="ARBA00022723"/>
    </source>
</evidence>
<feature type="binding site" evidence="6">
    <location>
        <begin position="361"/>
        <end position="363"/>
    </location>
    <ligand>
        <name>GTP</name>
        <dbReference type="ChEBI" id="CHEBI:37565"/>
    </ligand>
</feature>
<dbReference type="GO" id="GO:0005525">
    <property type="term" value="F:GTP binding"/>
    <property type="evidence" value="ECO:0007669"/>
    <property type="project" value="UniProtKB-UniRule"/>
</dbReference>
<feature type="binding site" evidence="7">
    <location>
        <position position="241"/>
    </location>
    <ligand>
        <name>Mg(2+)</name>
        <dbReference type="ChEBI" id="CHEBI:18420"/>
    </ligand>
</feature>
<dbReference type="InterPro" id="IPR027417">
    <property type="entry name" value="P-loop_NTPase"/>
</dbReference>
<evidence type="ECO:0000259" key="9">
    <source>
        <dbReference type="PROSITE" id="PS51705"/>
    </source>
</evidence>
<dbReference type="PIRSF" id="PIRSF006809">
    <property type="entry name" value="GTP-binding_hflX_prd"/>
    <property type="match status" value="1"/>
</dbReference>
<dbReference type="GO" id="GO:0046872">
    <property type="term" value="F:metal ion binding"/>
    <property type="evidence" value="ECO:0007669"/>
    <property type="project" value="UniProtKB-KW"/>
</dbReference>
<dbReference type="SUPFAM" id="SSF52540">
    <property type="entry name" value="P-loop containing nucleoside triphosphate hydrolases"/>
    <property type="match status" value="1"/>
</dbReference>
<dbReference type="PANTHER" id="PTHR10229">
    <property type="entry name" value="GTP-BINDING PROTEIN HFLX"/>
    <property type="match status" value="1"/>
</dbReference>
<sequence length="465" mass="51009">MADLTETEAKPTRAYVIHPDLGRARTQRREPEHALAEAVALALALPGIEMVGSEVANLREPNPGKLFGKGKLAEIKERLEALEVELVLVDGPVTPVQQRNLEKEWGVKLLDRTGLILEIFADRARTREGVLQVELAALSYQRTRLVRAWTHLERQRGGLGFVGGPGETQIEADRRAIDEQMTRLRRQLDRVVKTRSLHRAARAKVPYPIVALVGYTNAGKSTLFNRMTGAEVFAKDMLFATLDPTMRAIRLPDAGGGGAGRKIILSDTVGFISDLPTELVAAFRATLEEVLEADLILHVRDISHPETEEQAADVAEILDSLGVDEDVAAIEVWNKIDALGPDTRAALRRTDARTEGVQAVSALSGEGLEDLIGAIDRALGEALDEERLPEDLTLDFADGRARAWLHEAGVVEAEEAGEDGLHLRLRWTARQKGAFEAFTGAERAVEEDDEDDDADRRPGGWHPAD</sequence>
<evidence type="ECO:0000256" key="7">
    <source>
        <dbReference type="PIRSR" id="PIRSR006809-2"/>
    </source>
</evidence>
<feature type="binding site" evidence="6">
    <location>
        <begin position="214"/>
        <end position="221"/>
    </location>
    <ligand>
        <name>GTP</name>
        <dbReference type="ChEBI" id="CHEBI:37565"/>
    </ligand>
</feature>
<dbReference type="PROSITE" id="PS51705">
    <property type="entry name" value="G_HFLX"/>
    <property type="match status" value="1"/>
</dbReference>
<protein>
    <recommendedName>
        <fullName evidence="5">GTPase HflX</fullName>
    </recommendedName>
    <alternativeName>
        <fullName evidence="5">GTP-binding protein HflX</fullName>
    </alternativeName>
</protein>
<dbReference type="Proteomes" id="UP000285530">
    <property type="component" value="Unassembled WGS sequence"/>
</dbReference>
<keyword evidence="3 7" id="KW-0460">Magnesium</keyword>
<keyword evidence="4 5" id="KW-0342">GTP-binding</keyword>
<dbReference type="CDD" id="cd01878">
    <property type="entry name" value="HflX"/>
    <property type="match status" value="1"/>
</dbReference>
<dbReference type="Gene3D" id="6.10.250.2860">
    <property type="match status" value="1"/>
</dbReference>
<feature type="binding site" evidence="6">
    <location>
        <begin position="239"/>
        <end position="243"/>
    </location>
    <ligand>
        <name>GTP</name>
        <dbReference type="ChEBI" id="CHEBI:37565"/>
    </ligand>
</feature>
<name>A0A418ZY01_9RHOB</name>
<evidence type="ECO:0000313" key="10">
    <source>
        <dbReference type="EMBL" id="RJL05427.1"/>
    </source>
</evidence>
<dbReference type="InterPro" id="IPR016496">
    <property type="entry name" value="GTPase_HflX"/>
</dbReference>
<evidence type="ECO:0000313" key="11">
    <source>
        <dbReference type="Proteomes" id="UP000285530"/>
    </source>
</evidence>
<dbReference type="NCBIfam" id="TIGR03156">
    <property type="entry name" value="GTP_HflX"/>
    <property type="match status" value="1"/>
</dbReference>
<comment type="cofactor">
    <cofactor evidence="7">
        <name>Mg(2+)</name>
        <dbReference type="ChEBI" id="CHEBI:18420"/>
    </cofactor>
</comment>
<dbReference type="InterPro" id="IPR025121">
    <property type="entry name" value="GTPase_HflX_N"/>
</dbReference>
<feature type="binding site" evidence="6">
    <location>
        <begin position="267"/>
        <end position="270"/>
    </location>
    <ligand>
        <name>GTP</name>
        <dbReference type="ChEBI" id="CHEBI:37565"/>
    </ligand>
</feature>
<dbReference type="Gene3D" id="3.40.50.300">
    <property type="entry name" value="P-loop containing nucleotide triphosphate hydrolases"/>
    <property type="match status" value="1"/>
</dbReference>
<evidence type="ECO:0000256" key="4">
    <source>
        <dbReference type="ARBA" id="ARBA00023134"/>
    </source>
</evidence>
<keyword evidence="5" id="KW-0963">Cytoplasm</keyword>
<evidence type="ECO:0000256" key="3">
    <source>
        <dbReference type="ARBA" id="ARBA00022842"/>
    </source>
</evidence>
<dbReference type="PANTHER" id="PTHR10229:SF0">
    <property type="entry name" value="GTP-BINDING PROTEIN 6-RELATED"/>
    <property type="match status" value="1"/>
</dbReference>
<keyword evidence="1 7" id="KW-0479">Metal-binding</keyword>
<dbReference type="InterPro" id="IPR045498">
    <property type="entry name" value="HflX_C"/>
</dbReference>
<dbReference type="Pfam" id="PF19275">
    <property type="entry name" value="HflX_C"/>
    <property type="match status" value="1"/>
</dbReference>
<dbReference type="GO" id="GO:0005737">
    <property type="term" value="C:cytoplasm"/>
    <property type="evidence" value="ECO:0007669"/>
    <property type="project" value="UniProtKB-SubCell"/>
</dbReference>
<dbReference type="PRINTS" id="PR00326">
    <property type="entry name" value="GTP1OBG"/>
</dbReference>
<feature type="domain" description="Hflx-type G" evidence="9">
    <location>
        <begin position="208"/>
        <end position="383"/>
    </location>
</feature>
<gene>
    <name evidence="5 10" type="primary">hflX</name>
    <name evidence="10" type="ORF">D3P06_07130</name>
</gene>
<feature type="binding site" evidence="6">
    <location>
        <begin position="334"/>
        <end position="337"/>
    </location>
    <ligand>
        <name>GTP</name>
        <dbReference type="ChEBI" id="CHEBI:37565"/>
    </ligand>
</feature>
<dbReference type="InterPro" id="IPR032305">
    <property type="entry name" value="GTP-bd_M"/>
</dbReference>
<dbReference type="RefSeq" id="WP_119885908.1">
    <property type="nucleotide sequence ID" value="NZ_CP067169.1"/>
</dbReference>
<comment type="subcellular location">
    <subcellularLocation>
        <location evidence="5">Cytoplasm</location>
    </subcellularLocation>
    <text evidence="5">May associate with membranes.</text>
</comment>
<dbReference type="GO" id="GO:0043022">
    <property type="term" value="F:ribosome binding"/>
    <property type="evidence" value="ECO:0007669"/>
    <property type="project" value="TreeGrafter"/>
</dbReference>
<dbReference type="InterPro" id="IPR006073">
    <property type="entry name" value="GTP-bd"/>
</dbReference>
<evidence type="ECO:0000256" key="5">
    <source>
        <dbReference type="HAMAP-Rule" id="MF_00900"/>
    </source>
</evidence>
<dbReference type="Pfam" id="PF01926">
    <property type="entry name" value="MMR_HSR1"/>
    <property type="match status" value="1"/>
</dbReference>
<keyword evidence="11" id="KW-1185">Reference proteome</keyword>
<reference evidence="10 11" key="1">
    <citation type="submission" date="2018-09" db="EMBL/GenBank/DDBJ databases">
        <title>Paracoccus onubensis nov. sp. a moderate halophilic bacterium isolated from Gruta de las Maravillas (Aracena, Spain).</title>
        <authorList>
            <person name="Jurado V."/>
            <person name="Gutierrez-Patricio S."/>
            <person name="Gonzalez-Pimentel J.L."/>
            <person name="Laiz L."/>
            <person name="Saiz-Jimenez C."/>
        </authorList>
    </citation>
    <scope>NUCLEOTIDE SEQUENCE [LARGE SCALE GENOMIC DNA]</scope>
    <source>
        <strain evidence="10 11">DSM 19484</strain>
    </source>
</reference>
<dbReference type="HAMAP" id="MF_00900">
    <property type="entry name" value="GTPase_HflX"/>
    <property type="match status" value="1"/>
</dbReference>
<dbReference type="OrthoDB" id="9812272at2"/>
<dbReference type="Pfam" id="PF16360">
    <property type="entry name" value="GTP-bdg_M"/>
    <property type="match status" value="1"/>
</dbReference>
<proteinExistence type="inferred from homology"/>
<evidence type="ECO:0000256" key="8">
    <source>
        <dbReference type="SAM" id="MobiDB-lite"/>
    </source>
</evidence>
<keyword evidence="2 5" id="KW-0547">Nucleotide-binding</keyword>
<organism evidence="10 11">
    <name type="scientific">Paracoccus aestuarii</name>
    <dbReference type="NCBI Taxonomy" id="453842"/>
    <lineage>
        <taxon>Bacteria</taxon>
        <taxon>Pseudomonadati</taxon>
        <taxon>Pseudomonadota</taxon>
        <taxon>Alphaproteobacteria</taxon>
        <taxon>Rhodobacterales</taxon>
        <taxon>Paracoccaceae</taxon>
        <taxon>Paracoccus</taxon>
    </lineage>
</organism>
<feature type="region of interest" description="Disordered" evidence="8">
    <location>
        <begin position="438"/>
        <end position="465"/>
    </location>
</feature>
<comment type="caution">
    <text evidence="10">The sequence shown here is derived from an EMBL/GenBank/DDBJ whole genome shotgun (WGS) entry which is preliminary data.</text>
</comment>
<comment type="function">
    <text evidence="5">GTPase that associates with the 50S ribosomal subunit and may have a role during protein synthesis or ribosome biogenesis.</text>
</comment>
<dbReference type="InterPro" id="IPR042108">
    <property type="entry name" value="GTPase_HflX_N_sf"/>
</dbReference>
<dbReference type="InterPro" id="IPR030394">
    <property type="entry name" value="G_HFLX_dom"/>
</dbReference>
<evidence type="ECO:0000256" key="2">
    <source>
        <dbReference type="ARBA" id="ARBA00022741"/>
    </source>
</evidence>
<dbReference type="Pfam" id="PF13167">
    <property type="entry name" value="GTP-bdg_N"/>
    <property type="match status" value="1"/>
</dbReference>
<feature type="binding site" evidence="7">
    <location>
        <position position="221"/>
    </location>
    <ligand>
        <name>Mg(2+)</name>
        <dbReference type="ChEBI" id="CHEBI:18420"/>
    </ligand>
</feature>
<comment type="similarity">
    <text evidence="5">Belongs to the TRAFAC class OBG-HflX-like GTPase superfamily. HflX GTPase family.</text>
</comment>